<dbReference type="EMBL" id="BMAR01000006">
    <property type="protein sequence ID" value="GFR43631.1"/>
    <property type="molecule type" value="Genomic_DNA"/>
</dbReference>
<feature type="non-terminal residue" evidence="2">
    <location>
        <position position="363"/>
    </location>
</feature>
<reference evidence="2 3" key="1">
    <citation type="journal article" date="2021" name="Sci. Rep.">
        <title>Genome sequencing of the multicellular alga Astrephomene provides insights into convergent evolution of germ-soma differentiation.</title>
        <authorList>
            <person name="Yamashita S."/>
            <person name="Yamamoto K."/>
            <person name="Matsuzaki R."/>
            <person name="Suzuki S."/>
            <person name="Yamaguchi H."/>
            <person name="Hirooka S."/>
            <person name="Minakuchi Y."/>
            <person name="Miyagishima S."/>
            <person name="Kawachi M."/>
            <person name="Toyoda A."/>
            <person name="Nozaki H."/>
        </authorList>
    </citation>
    <scope>NUCLEOTIDE SEQUENCE [LARGE SCALE GENOMIC DNA]</scope>
    <source>
        <strain evidence="2 3">NIES-4017</strain>
    </source>
</reference>
<keyword evidence="3" id="KW-1185">Reference proteome</keyword>
<dbReference type="SUPFAM" id="SSF47095">
    <property type="entry name" value="HMG-box"/>
    <property type="match status" value="1"/>
</dbReference>
<dbReference type="Proteomes" id="UP001054857">
    <property type="component" value="Unassembled WGS sequence"/>
</dbReference>
<dbReference type="Gene3D" id="1.10.30.10">
    <property type="entry name" value="High mobility group box domain"/>
    <property type="match status" value="1"/>
</dbReference>
<feature type="compositionally biased region" description="Low complexity" evidence="1">
    <location>
        <begin position="1"/>
        <end position="12"/>
    </location>
</feature>
<accession>A0AAD3DKQ2</accession>
<feature type="region of interest" description="Disordered" evidence="1">
    <location>
        <begin position="1"/>
        <end position="39"/>
    </location>
</feature>
<organism evidence="2 3">
    <name type="scientific">Astrephomene gubernaculifera</name>
    <dbReference type="NCBI Taxonomy" id="47775"/>
    <lineage>
        <taxon>Eukaryota</taxon>
        <taxon>Viridiplantae</taxon>
        <taxon>Chlorophyta</taxon>
        <taxon>core chlorophytes</taxon>
        <taxon>Chlorophyceae</taxon>
        <taxon>CS clade</taxon>
        <taxon>Chlamydomonadales</taxon>
        <taxon>Astrephomenaceae</taxon>
        <taxon>Astrephomene</taxon>
    </lineage>
</organism>
<sequence length="363" mass="37823">MQGSFGSFNGRGSMNGGGSGSARTSFGSGGGRASGSGRKVQLCSNCETPLSQDEMLLSSQTEGRCVACQQLVEAQSACRVCHLPWSNNHTNVVACDSCGFYMHENCVKKGALQTKSGGRLYTYCPHCPPTLPPPSAAAPGGRGSDAGGSSLVKTERAGRQSQSSLPLSASLAAQQQQQAAAAAAAAAAVLPSGGRGGLAASAALALPAQPQAQLQQVAVLLQGQLRMLQTQQAALLRQYEQQLRAVTPAAAPTAFSLFQLDMFRVYQEEGFEIDPLELHPIIQNAWHQLTTDERAGYDSRAAAEAAVWTASAQLYAQLYHEYETLAGQVGVPPDPSLLPKSMQGMLVAVRQLAGPGRPLAGPG</sequence>
<evidence type="ECO:0000313" key="3">
    <source>
        <dbReference type="Proteomes" id="UP001054857"/>
    </source>
</evidence>
<protein>
    <submittedName>
        <fullName evidence="2">Uncharacterized protein</fullName>
    </submittedName>
</protein>
<evidence type="ECO:0000256" key="1">
    <source>
        <dbReference type="SAM" id="MobiDB-lite"/>
    </source>
</evidence>
<evidence type="ECO:0000313" key="2">
    <source>
        <dbReference type="EMBL" id="GFR43631.1"/>
    </source>
</evidence>
<dbReference type="InterPro" id="IPR036910">
    <property type="entry name" value="HMG_box_dom_sf"/>
</dbReference>
<comment type="caution">
    <text evidence="2">The sequence shown here is derived from an EMBL/GenBank/DDBJ whole genome shotgun (WGS) entry which is preliminary data.</text>
</comment>
<name>A0AAD3DKQ2_9CHLO</name>
<dbReference type="AlphaFoldDB" id="A0AAD3DKQ2"/>
<proteinExistence type="predicted"/>
<gene>
    <name evidence="2" type="ORF">Agub_g4730</name>
</gene>
<feature type="region of interest" description="Disordered" evidence="1">
    <location>
        <begin position="134"/>
        <end position="168"/>
    </location>
</feature>